<dbReference type="Gene3D" id="1.10.1740.10">
    <property type="match status" value="1"/>
</dbReference>
<dbReference type="InterPro" id="IPR013324">
    <property type="entry name" value="RNA_pol_sigma_r3/r4-like"/>
</dbReference>
<dbReference type="InterPro" id="IPR036388">
    <property type="entry name" value="WH-like_DNA-bd_sf"/>
</dbReference>
<protein>
    <recommendedName>
        <fullName evidence="6">RNA polymerase sigma factor</fullName>
    </recommendedName>
</protein>
<keyword evidence="5 6" id="KW-0804">Transcription</keyword>
<comment type="similarity">
    <text evidence="1 6">Belongs to the sigma-70 factor family. ECF subfamily.</text>
</comment>
<name>A0ABW0NAB1_9BURK</name>
<evidence type="ECO:0000259" key="8">
    <source>
        <dbReference type="Pfam" id="PF08281"/>
    </source>
</evidence>
<dbReference type="Pfam" id="PF04542">
    <property type="entry name" value="Sigma70_r2"/>
    <property type="match status" value="1"/>
</dbReference>
<evidence type="ECO:0000256" key="4">
    <source>
        <dbReference type="ARBA" id="ARBA00023125"/>
    </source>
</evidence>
<dbReference type="NCBIfam" id="TIGR02937">
    <property type="entry name" value="sigma70-ECF"/>
    <property type="match status" value="1"/>
</dbReference>
<dbReference type="PANTHER" id="PTHR43133">
    <property type="entry name" value="RNA POLYMERASE ECF-TYPE SIGMA FACTO"/>
    <property type="match status" value="1"/>
</dbReference>
<proteinExistence type="inferred from homology"/>
<accession>A0ABW0NAB1</accession>
<feature type="domain" description="RNA polymerase sigma-70 region 2" evidence="7">
    <location>
        <begin position="38"/>
        <end position="98"/>
    </location>
</feature>
<keyword evidence="3 6" id="KW-0731">Sigma factor</keyword>
<comment type="caution">
    <text evidence="9">The sequence shown here is derived from an EMBL/GenBank/DDBJ whole genome shotgun (WGS) entry which is preliminary data.</text>
</comment>
<dbReference type="Gene3D" id="1.10.10.10">
    <property type="entry name" value="Winged helix-like DNA-binding domain superfamily/Winged helix DNA-binding domain"/>
    <property type="match status" value="1"/>
</dbReference>
<dbReference type="InterPro" id="IPR014284">
    <property type="entry name" value="RNA_pol_sigma-70_dom"/>
</dbReference>
<evidence type="ECO:0000256" key="6">
    <source>
        <dbReference type="RuleBase" id="RU000716"/>
    </source>
</evidence>
<evidence type="ECO:0000259" key="7">
    <source>
        <dbReference type="Pfam" id="PF04542"/>
    </source>
</evidence>
<dbReference type="SUPFAM" id="SSF88659">
    <property type="entry name" value="Sigma3 and sigma4 domains of RNA polymerase sigma factors"/>
    <property type="match status" value="1"/>
</dbReference>
<organism evidence="9 10">
    <name type="scientific">Caenimonas terrae</name>
    <dbReference type="NCBI Taxonomy" id="696074"/>
    <lineage>
        <taxon>Bacteria</taxon>
        <taxon>Pseudomonadati</taxon>
        <taxon>Pseudomonadota</taxon>
        <taxon>Betaproteobacteria</taxon>
        <taxon>Burkholderiales</taxon>
        <taxon>Comamonadaceae</taxon>
        <taxon>Caenimonas</taxon>
    </lineage>
</organism>
<dbReference type="PROSITE" id="PS01063">
    <property type="entry name" value="SIGMA70_ECF"/>
    <property type="match status" value="1"/>
</dbReference>
<dbReference type="SUPFAM" id="SSF88946">
    <property type="entry name" value="Sigma2 domain of RNA polymerase sigma factors"/>
    <property type="match status" value="1"/>
</dbReference>
<evidence type="ECO:0000256" key="1">
    <source>
        <dbReference type="ARBA" id="ARBA00010641"/>
    </source>
</evidence>
<evidence type="ECO:0000313" key="9">
    <source>
        <dbReference type="EMBL" id="MFC5496917.1"/>
    </source>
</evidence>
<dbReference type="InterPro" id="IPR000838">
    <property type="entry name" value="RNA_pol_sigma70_ECF_CS"/>
</dbReference>
<reference evidence="10" key="1">
    <citation type="journal article" date="2019" name="Int. J. Syst. Evol. Microbiol.">
        <title>The Global Catalogue of Microorganisms (GCM) 10K type strain sequencing project: providing services to taxonomists for standard genome sequencing and annotation.</title>
        <authorList>
            <consortium name="The Broad Institute Genomics Platform"/>
            <consortium name="The Broad Institute Genome Sequencing Center for Infectious Disease"/>
            <person name="Wu L."/>
            <person name="Ma J."/>
        </authorList>
    </citation>
    <scope>NUCLEOTIDE SEQUENCE [LARGE SCALE GENOMIC DNA]</scope>
    <source>
        <strain evidence="10">CCUG 57401</strain>
    </source>
</reference>
<keyword evidence="10" id="KW-1185">Reference proteome</keyword>
<evidence type="ECO:0000256" key="5">
    <source>
        <dbReference type="ARBA" id="ARBA00023163"/>
    </source>
</evidence>
<dbReference type="CDD" id="cd06171">
    <property type="entry name" value="Sigma70_r4"/>
    <property type="match status" value="1"/>
</dbReference>
<dbReference type="RefSeq" id="WP_376848949.1">
    <property type="nucleotide sequence ID" value="NZ_JBHSMF010000003.1"/>
</dbReference>
<gene>
    <name evidence="9" type="ORF">ACFPOE_05160</name>
</gene>
<dbReference type="InterPro" id="IPR013325">
    <property type="entry name" value="RNA_pol_sigma_r2"/>
</dbReference>
<dbReference type="Proteomes" id="UP001596037">
    <property type="component" value="Unassembled WGS sequence"/>
</dbReference>
<evidence type="ECO:0000256" key="3">
    <source>
        <dbReference type="ARBA" id="ARBA00023082"/>
    </source>
</evidence>
<dbReference type="InterPro" id="IPR007627">
    <property type="entry name" value="RNA_pol_sigma70_r2"/>
</dbReference>
<sequence>MTVIGVTVANAGGLDPHEADLVLFAEARDGDDDAFRRLVERHRGRIYRFLLKHAITSAEAEELTQDVFLQAYLGLRSFDGRSRLLSWLTGIALNLVRNCTTRSPWRLMELGMDVLPVGSDTAGSSDSIHGGNPEFAAAFSAALAALASCLGELPADARESLMLVGLEGLSYDEAAAVLGEPVGSIKSRVSRSRKQLRESLPAAHFDVLAGRL</sequence>
<dbReference type="InterPro" id="IPR039425">
    <property type="entry name" value="RNA_pol_sigma-70-like"/>
</dbReference>
<evidence type="ECO:0000313" key="10">
    <source>
        <dbReference type="Proteomes" id="UP001596037"/>
    </source>
</evidence>
<feature type="domain" description="RNA polymerase sigma factor 70 region 4 type 2" evidence="8">
    <location>
        <begin position="144"/>
        <end position="196"/>
    </location>
</feature>
<dbReference type="PANTHER" id="PTHR43133:SF25">
    <property type="entry name" value="RNA POLYMERASE SIGMA FACTOR RFAY-RELATED"/>
    <property type="match status" value="1"/>
</dbReference>
<evidence type="ECO:0000256" key="2">
    <source>
        <dbReference type="ARBA" id="ARBA00023015"/>
    </source>
</evidence>
<dbReference type="Pfam" id="PF08281">
    <property type="entry name" value="Sigma70_r4_2"/>
    <property type="match status" value="1"/>
</dbReference>
<keyword evidence="2 6" id="KW-0805">Transcription regulation</keyword>
<keyword evidence="4 6" id="KW-0238">DNA-binding</keyword>
<dbReference type="EMBL" id="JBHSMF010000003">
    <property type="protein sequence ID" value="MFC5496917.1"/>
    <property type="molecule type" value="Genomic_DNA"/>
</dbReference>
<dbReference type="InterPro" id="IPR013249">
    <property type="entry name" value="RNA_pol_sigma70_r4_t2"/>
</dbReference>